<comment type="caution">
    <text evidence="1">The sequence shown here is derived from an EMBL/GenBank/DDBJ whole genome shotgun (WGS) entry which is preliminary data.</text>
</comment>
<sequence length="80" mass="9184">MTRLPHRIRSDNEGAKKKIFWVTKGEDENWQVMGPQFLGADVTPKQQAVPISSSRVLDAKQNAIYFDLITQLASFFRCEK</sequence>
<accession>A0A8S1HJG2</accession>
<protein>
    <submittedName>
        <fullName evidence="1">Uncharacterized protein</fullName>
    </submittedName>
</protein>
<name>A0A8S1HJG2_9PELO</name>
<dbReference type="EMBL" id="CAJGYM010000077">
    <property type="protein sequence ID" value="CAD6196679.1"/>
    <property type="molecule type" value="Genomic_DNA"/>
</dbReference>
<organism evidence="1 2">
    <name type="scientific">Caenorhabditis auriculariae</name>
    <dbReference type="NCBI Taxonomy" id="2777116"/>
    <lineage>
        <taxon>Eukaryota</taxon>
        <taxon>Metazoa</taxon>
        <taxon>Ecdysozoa</taxon>
        <taxon>Nematoda</taxon>
        <taxon>Chromadorea</taxon>
        <taxon>Rhabditida</taxon>
        <taxon>Rhabditina</taxon>
        <taxon>Rhabditomorpha</taxon>
        <taxon>Rhabditoidea</taxon>
        <taxon>Rhabditidae</taxon>
        <taxon>Peloderinae</taxon>
        <taxon>Caenorhabditis</taxon>
    </lineage>
</organism>
<proteinExistence type="predicted"/>
<dbReference type="AlphaFoldDB" id="A0A8S1HJG2"/>
<keyword evidence="2" id="KW-1185">Reference proteome</keyword>
<reference evidence="1" key="1">
    <citation type="submission" date="2020-10" db="EMBL/GenBank/DDBJ databases">
        <authorList>
            <person name="Kikuchi T."/>
        </authorList>
    </citation>
    <scope>NUCLEOTIDE SEQUENCE</scope>
    <source>
        <strain evidence="1">NKZ352</strain>
    </source>
</reference>
<evidence type="ECO:0000313" key="1">
    <source>
        <dbReference type="EMBL" id="CAD6196679.1"/>
    </source>
</evidence>
<dbReference type="Proteomes" id="UP000835052">
    <property type="component" value="Unassembled WGS sequence"/>
</dbReference>
<evidence type="ECO:0000313" key="2">
    <source>
        <dbReference type="Proteomes" id="UP000835052"/>
    </source>
</evidence>
<gene>
    <name evidence="1" type="ORF">CAUJ_LOCUS12592</name>
</gene>